<protein>
    <submittedName>
        <fullName evidence="3">Uncharacterized protein</fullName>
    </submittedName>
</protein>
<evidence type="ECO:0000256" key="1">
    <source>
        <dbReference type="SAM" id="MobiDB-lite"/>
    </source>
</evidence>
<organism evidence="2 3">
    <name type="scientific">Panagrolaimus superbus</name>
    <dbReference type="NCBI Taxonomy" id="310955"/>
    <lineage>
        <taxon>Eukaryota</taxon>
        <taxon>Metazoa</taxon>
        <taxon>Ecdysozoa</taxon>
        <taxon>Nematoda</taxon>
        <taxon>Chromadorea</taxon>
        <taxon>Rhabditida</taxon>
        <taxon>Tylenchina</taxon>
        <taxon>Panagrolaimomorpha</taxon>
        <taxon>Panagrolaimoidea</taxon>
        <taxon>Panagrolaimidae</taxon>
        <taxon>Panagrolaimus</taxon>
    </lineage>
</organism>
<keyword evidence="2" id="KW-1185">Reference proteome</keyword>
<accession>A0A914YL00</accession>
<evidence type="ECO:0000313" key="3">
    <source>
        <dbReference type="WBParaSite" id="PSU_v2.g19552.t1"/>
    </source>
</evidence>
<proteinExistence type="predicted"/>
<evidence type="ECO:0000313" key="2">
    <source>
        <dbReference type="Proteomes" id="UP000887577"/>
    </source>
</evidence>
<name>A0A914YL00_9BILA</name>
<feature type="compositionally biased region" description="Low complexity" evidence="1">
    <location>
        <begin position="16"/>
        <end position="37"/>
    </location>
</feature>
<feature type="compositionally biased region" description="Low complexity" evidence="1">
    <location>
        <begin position="45"/>
        <end position="59"/>
    </location>
</feature>
<sequence length="111" mass="12480">MIGLLDQNVSPNPWAQQQQRDQQQQQQQQQQSSSSSGNGSGSGSGTSSSQIPKISPPIKALDAMDEEVEDEEIQLPLRDEENNDEFDYPQRFEPMDLDDEIIIDCDNHFGE</sequence>
<feature type="region of interest" description="Disordered" evidence="1">
    <location>
        <begin position="1"/>
        <end position="91"/>
    </location>
</feature>
<reference evidence="3" key="1">
    <citation type="submission" date="2022-11" db="UniProtKB">
        <authorList>
            <consortium name="WormBaseParasite"/>
        </authorList>
    </citation>
    <scope>IDENTIFICATION</scope>
</reference>
<feature type="compositionally biased region" description="Acidic residues" evidence="1">
    <location>
        <begin position="63"/>
        <end position="73"/>
    </location>
</feature>
<dbReference type="AlphaFoldDB" id="A0A914YL00"/>
<dbReference type="Proteomes" id="UP000887577">
    <property type="component" value="Unplaced"/>
</dbReference>
<dbReference type="WBParaSite" id="PSU_v2.g19552.t1">
    <property type="protein sequence ID" value="PSU_v2.g19552.t1"/>
    <property type="gene ID" value="PSU_v2.g19552"/>
</dbReference>